<organism evidence="1">
    <name type="scientific">Tanacetum cinerariifolium</name>
    <name type="common">Dalmatian daisy</name>
    <name type="synonym">Chrysanthemum cinerariifolium</name>
    <dbReference type="NCBI Taxonomy" id="118510"/>
    <lineage>
        <taxon>Eukaryota</taxon>
        <taxon>Viridiplantae</taxon>
        <taxon>Streptophyta</taxon>
        <taxon>Embryophyta</taxon>
        <taxon>Tracheophyta</taxon>
        <taxon>Spermatophyta</taxon>
        <taxon>Magnoliopsida</taxon>
        <taxon>eudicotyledons</taxon>
        <taxon>Gunneridae</taxon>
        <taxon>Pentapetalae</taxon>
        <taxon>asterids</taxon>
        <taxon>campanulids</taxon>
        <taxon>Asterales</taxon>
        <taxon>Asteraceae</taxon>
        <taxon>Asteroideae</taxon>
        <taxon>Anthemideae</taxon>
        <taxon>Anthemidinae</taxon>
        <taxon>Tanacetum</taxon>
    </lineage>
</organism>
<proteinExistence type="predicted"/>
<dbReference type="AlphaFoldDB" id="A0A699U2G3"/>
<evidence type="ECO:0000313" key="1">
    <source>
        <dbReference type="EMBL" id="GFD16497.1"/>
    </source>
</evidence>
<reference evidence="1" key="1">
    <citation type="journal article" date="2019" name="Sci. Rep.">
        <title>Draft genome of Tanacetum cinerariifolium, the natural source of mosquito coil.</title>
        <authorList>
            <person name="Yamashiro T."/>
            <person name="Shiraishi A."/>
            <person name="Satake H."/>
            <person name="Nakayama K."/>
        </authorList>
    </citation>
    <scope>NUCLEOTIDE SEQUENCE</scope>
</reference>
<name>A0A699U2G3_TANCI</name>
<gene>
    <name evidence="1" type="ORF">Tci_888466</name>
</gene>
<accession>A0A699U2G3</accession>
<protein>
    <submittedName>
        <fullName evidence="1">Uncharacterized mitochondrial protein AtMg00810-like</fullName>
    </submittedName>
</protein>
<feature type="non-terminal residue" evidence="1">
    <location>
        <position position="1"/>
    </location>
</feature>
<sequence length="88" mass="10002">LQISQSPRGIFSNQSKYALKSLKKYSFESCDPVDTTMVEKSKLNEDIEGKAVDLSHYRAFADADHTGCQDTHWSTSRSVQFLEERLIS</sequence>
<comment type="caution">
    <text evidence="1">The sequence shown here is derived from an EMBL/GenBank/DDBJ whole genome shotgun (WGS) entry which is preliminary data.</text>
</comment>
<dbReference type="EMBL" id="BKCJ011293636">
    <property type="protein sequence ID" value="GFD16497.1"/>
    <property type="molecule type" value="Genomic_DNA"/>
</dbReference>